<comment type="caution">
    <text evidence="2">The sequence shown here is derived from an EMBL/GenBank/DDBJ whole genome shotgun (WGS) entry which is preliminary data.</text>
</comment>
<dbReference type="Proteomes" id="UP000629098">
    <property type="component" value="Unassembled WGS sequence"/>
</dbReference>
<feature type="domain" description="HTH cro/C1-type" evidence="1">
    <location>
        <begin position="86"/>
        <end position="150"/>
    </location>
</feature>
<dbReference type="RefSeq" id="WP_190827713.1">
    <property type="nucleotide sequence ID" value="NZ_CAWPPI010000043.1"/>
</dbReference>
<dbReference type="InterPro" id="IPR010982">
    <property type="entry name" value="Lambda_DNA-bd_dom_sf"/>
</dbReference>
<proteinExistence type="predicted"/>
<accession>A0A8J6XGJ5</accession>
<evidence type="ECO:0000313" key="3">
    <source>
        <dbReference type="Proteomes" id="UP000629098"/>
    </source>
</evidence>
<reference evidence="2" key="1">
    <citation type="submission" date="2020-09" db="EMBL/GenBank/DDBJ databases">
        <title>Iningainema tapete sp. nov. (Scytonemataceae, Cyanobacteria) from greenhouses in central Florida (USA) produces two types of nodularin with biosynthetic potential for microcystin-LR and anabaenopeptins.</title>
        <authorList>
            <person name="Berthold D.E."/>
            <person name="Lefler F.W."/>
            <person name="Huang I.-S."/>
            <person name="Abdulla H."/>
            <person name="Zimba P.V."/>
            <person name="Laughinghouse H.D. IV."/>
        </authorList>
    </citation>
    <scope>NUCLEOTIDE SEQUENCE</scope>
    <source>
        <strain evidence="2">BLCCT55</strain>
    </source>
</reference>
<dbReference type="PROSITE" id="PS50943">
    <property type="entry name" value="HTH_CROC1"/>
    <property type="match status" value="1"/>
</dbReference>
<gene>
    <name evidence="2" type="ORF">ICL16_11880</name>
</gene>
<keyword evidence="3" id="KW-1185">Reference proteome</keyword>
<dbReference type="AlphaFoldDB" id="A0A8J6XGJ5"/>
<dbReference type="SUPFAM" id="SSF47413">
    <property type="entry name" value="lambda repressor-like DNA-binding domains"/>
    <property type="match status" value="1"/>
</dbReference>
<dbReference type="GO" id="GO:0003677">
    <property type="term" value="F:DNA binding"/>
    <property type="evidence" value="ECO:0007669"/>
    <property type="project" value="InterPro"/>
</dbReference>
<name>A0A8J6XGJ5_9CYAN</name>
<protein>
    <recommendedName>
        <fullName evidence="1">HTH cro/C1-type domain-containing protein</fullName>
    </recommendedName>
</protein>
<dbReference type="InterPro" id="IPR001387">
    <property type="entry name" value="Cro/C1-type_HTH"/>
</dbReference>
<evidence type="ECO:0000313" key="2">
    <source>
        <dbReference type="EMBL" id="MBD2772750.1"/>
    </source>
</evidence>
<sequence length="172" mass="20314">MIKDSQQYETTKYWAHRFYLAEIKVKENEERRLKEPERWQLMQDSYAAQRQNLLDEIREYEALVAHDPRKPLLLEIEDINYISNLVIKARIALKLTQKELAILSDHTEEQIKDFEDKNYHNASFLNFLAVANALGIQIIEGKFVAQLNDFYQQELINIRSSINQDNEIKAAS</sequence>
<dbReference type="EMBL" id="JACXAE010000043">
    <property type="protein sequence ID" value="MBD2772750.1"/>
    <property type="molecule type" value="Genomic_DNA"/>
</dbReference>
<evidence type="ECO:0000259" key="1">
    <source>
        <dbReference type="PROSITE" id="PS50943"/>
    </source>
</evidence>
<dbReference type="Gene3D" id="1.10.260.40">
    <property type="entry name" value="lambda repressor-like DNA-binding domains"/>
    <property type="match status" value="1"/>
</dbReference>
<organism evidence="2 3">
    <name type="scientific">Iningainema tapete BLCC-T55</name>
    <dbReference type="NCBI Taxonomy" id="2748662"/>
    <lineage>
        <taxon>Bacteria</taxon>
        <taxon>Bacillati</taxon>
        <taxon>Cyanobacteriota</taxon>
        <taxon>Cyanophyceae</taxon>
        <taxon>Nostocales</taxon>
        <taxon>Scytonemataceae</taxon>
        <taxon>Iningainema tapete</taxon>
    </lineage>
</organism>